<dbReference type="NCBIfam" id="TIGR01733">
    <property type="entry name" value="AA-adenyl-dom"/>
    <property type="match status" value="1"/>
</dbReference>
<dbReference type="SUPFAM" id="SSF56801">
    <property type="entry name" value="Acetyl-CoA synthetase-like"/>
    <property type="match status" value="1"/>
</dbReference>
<reference evidence="5 6" key="1">
    <citation type="submission" date="2018-12" db="EMBL/GenBank/DDBJ databases">
        <title>Draft genome sequence of Embleya hyalina NBRC 13850T.</title>
        <authorList>
            <person name="Komaki H."/>
            <person name="Hosoyama A."/>
            <person name="Kimura A."/>
            <person name="Ichikawa N."/>
            <person name="Tamura T."/>
        </authorList>
    </citation>
    <scope>NUCLEOTIDE SEQUENCE [LARGE SCALE GENOMIC DNA]</scope>
    <source>
        <strain evidence="5 6">NBRC 13850</strain>
    </source>
</reference>
<keyword evidence="1" id="KW-0596">Phosphopantetheine</keyword>
<dbReference type="PANTHER" id="PTHR45527:SF1">
    <property type="entry name" value="FATTY ACID SYNTHASE"/>
    <property type="match status" value="1"/>
</dbReference>
<dbReference type="SUPFAM" id="SSF47336">
    <property type="entry name" value="ACP-like"/>
    <property type="match status" value="1"/>
</dbReference>
<keyword evidence="6" id="KW-1185">Reference proteome</keyword>
<dbReference type="GO" id="GO:0005829">
    <property type="term" value="C:cytosol"/>
    <property type="evidence" value="ECO:0007669"/>
    <property type="project" value="TreeGrafter"/>
</dbReference>
<feature type="domain" description="Carrier" evidence="4">
    <location>
        <begin position="979"/>
        <end position="1053"/>
    </location>
</feature>
<dbReference type="Pfam" id="PF13193">
    <property type="entry name" value="AMP-binding_C"/>
    <property type="match status" value="1"/>
</dbReference>
<evidence type="ECO:0000256" key="2">
    <source>
        <dbReference type="ARBA" id="ARBA00022553"/>
    </source>
</evidence>
<dbReference type="InterPro" id="IPR000873">
    <property type="entry name" value="AMP-dep_synth/lig_dom"/>
</dbReference>
<dbReference type="Gene3D" id="3.40.50.12780">
    <property type="entry name" value="N-terminal domain of ligase-like"/>
    <property type="match status" value="1"/>
</dbReference>
<dbReference type="Pfam" id="PF00501">
    <property type="entry name" value="AMP-binding"/>
    <property type="match status" value="1"/>
</dbReference>
<dbReference type="FunFam" id="3.40.50.12780:FF:000012">
    <property type="entry name" value="Non-ribosomal peptide synthetase"/>
    <property type="match status" value="1"/>
</dbReference>
<dbReference type="Proteomes" id="UP000286931">
    <property type="component" value="Unassembled WGS sequence"/>
</dbReference>
<sequence length="1054" mass="110700">MVAGAVSGAGAVGVAFGSMAPDGAAVSADFGAVVGSTAVGVTTAPAVVDVGSGPGGIGASDVAGEAGGSVSAGCGRGRSVRELQLGRGCHSLVRRLPVGVDDETVRLGLWRVAEAWPGAGVGVVWRQVVAVDSDHPVARRRREREAERPVHPAAGPLRVLVLVYADGVADLVLVAERAAVSPLGLHRLADVLFGGPIPADPVTAPSVPTLVAELPEFRANRPEAAPDWALGEPGEVGRIGWASVPLPALPGLYERLLPAAVALVSARHAGEPWQRFAVLDVAAETVAAATPYGRCRRLGPHVHDVRVDEDDTVGRYLHLIAASCPGAGPIAVAPTEPGPVPRTVLITAADGADGWADYRPSLAPIAPLTLYAAEDPAGTPTLTCRHDAGLVDASVAERICRHVARVVRELHAAADTAPLATITWLSTAEARDTLRLGGVERRLDPASDRANTIHARFAATAAARPDAIALSDDDGTYTYRELAARADLTARGLQAAGAEPGDRIGVFLEPDAEIVVVLLAVLIAGCTYVPLDVRHPHARLRHTATDAGLRLVIGDPKNFPTDPTDPTVTVLDPATIRQRGTDQPEFTAPAVGEEHPAYVIYTSGSTGRPKGVEVPHGNVLALLDATRDLLAPGVDDVWTLFHSTAFDFSVWEIWGCLLGGGHLVVVSYWTARSVEDFYDLLVERRVTVLNQTPSAFAQLVEVDRRRAEDLALRLVVFGGEPLHPPMVRPWFERHSYSECRLVNMYGITETTVHVTAQPLTPTRAAGEARSVGAPLPGWWVSVRDPRGRVLPPGVAGELWVGGAGVAIGYLDRPEQTAERFVVDPLTGQRVYRSGDRGRLRADGRIDHLGRLDSQVKVRGYRIELGEIEAVLLEHTSVIEAAAVVRGASAGDGAEARIDAYLVLVDGGDPAQVLRAARAVLPEYMVPGRAVVVPALPLTVNGKVDTDRLAALSAPDDVAGPASTGPGPMAADTAAGPGTAAESATAATVWEIWRRVLGADARPDEGFFEVGGNSLSATRLLAELRAAGLPRITVRQFYRHATVPRLVALLTEGAG</sequence>
<dbReference type="GO" id="GO:0031177">
    <property type="term" value="F:phosphopantetheine binding"/>
    <property type="evidence" value="ECO:0007669"/>
    <property type="project" value="TreeGrafter"/>
</dbReference>
<dbReference type="Gene3D" id="1.10.1200.10">
    <property type="entry name" value="ACP-like"/>
    <property type="match status" value="1"/>
</dbReference>
<dbReference type="GO" id="GO:0044550">
    <property type="term" value="P:secondary metabolite biosynthetic process"/>
    <property type="evidence" value="ECO:0007669"/>
    <property type="project" value="TreeGrafter"/>
</dbReference>
<proteinExistence type="predicted"/>
<keyword evidence="2" id="KW-0597">Phosphoprotein</keyword>
<dbReference type="InterPro" id="IPR036736">
    <property type="entry name" value="ACP-like_sf"/>
</dbReference>
<dbReference type="AlphaFoldDB" id="A0A401Z0M1"/>
<dbReference type="PANTHER" id="PTHR45527">
    <property type="entry name" value="NONRIBOSOMAL PEPTIDE SYNTHETASE"/>
    <property type="match status" value="1"/>
</dbReference>
<dbReference type="EMBL" id="BIFH01000038">
    <property type="protein sequence ID" value="GCE00316.1"/>
    <property type="molecule type" value="Genomic_DNA"/>
</dbReference>
<dbReference type="Gene3D" id="3.30.300.30">
    <property type="match status" value="1"/>
</dbReference>
<dbReference type="InterPro" id="IPR010071">
    <property type="entry name" value="AA_adenyl_dom"/>
</dbReference>
<dbReference type="InterPro" id="IPR045851">
    <property type="entry name" value="AMP-bd_C_sf"/>
</dbReference>
<dbReference type="InterPro" id="IPR009081">
    <property type="entry name" value="PP-bd_ACP"/>
</dbReference>
<name>A0A401Z0M1_9ACTN</name>
<accession>A0A401Z0M1</accession>
<gene>
    <name evidence="5" type="ORF">EHYA_08041</name>
</gene>
<evidence type="ECO:0000256" key="1">
    <source>
        <dbReference type="ARBA" id="ARBA00022450"/>
    </source>
</evidence>
<evidence type="ECO:0000313" key="6">
    <source>
        <dbReference type="Proteomes" id="UP000286931"/>
    </source>
</evidence>
<dbReference type="PROSITE" id="PS00012">
    <property type="entry name" value="PHOSPHOPANTETHEINE"/>
    <property type="match status" value="1"/>
</dbReference>
<dbReference type="Pfam" id="PF00550">
    <property type="entry name" value="PP-binding"/>
    <property type="match status" value="1"/>
</dbReference>
<evidence type="ECO:0000313" key="5">
    <source>
        <dbReference type="EMBL" id="GCE00316.1"/>
    </source>
</evidence>
<comment type="caution">
    <text evidence="5">The sequence shown here is derived from an EMBL/GenBank/DDBJ whole genome shotgun (WGS) entry which is preliminary data.</text>
</comment>
<organism evidence="5 6">
    <name type="scientific">Embleya hyalina</name>
    <dbReference type="NCBI Taxonomy" id="516124"/>
    <lineage>
        <taxon>Bacteria</taxon>
        <taxon>Bacillati</taxon>
        <taxon>Actinomycetota</taxon>
        <taxon>Actinomycetes</taxon>
        <taxon>Kitasatosporales</taxon>
        <taxon>Streptomycetaceae</taxon>
        <taxon>Embleya</taxon>
    </lineage>
</organism>
<dbReference type="GO" id="GO:0043041">
    <property type="term" value="P:amino acid activation for nonribosomal peptide biosynthetic process"/>
    <property type="evidence" value="ECO:0007669"/>
    <property type="project" value="TreeGrafter"/>
</dbReference>
<dbReference type="InterPro" id="IPR025110">
    <property type="entry name" value="AMP-bd_C"/>
</dbReference>
<protein>
    <submittedName>
        <fullName evidence="5">Non-ribosomal peptide synthetase</fullName>
    </submittedName>
</protein>
<dbReference type="InterPro" id="IPR020845">
    <property type="entry name" value="AMP-binding_CS"/>
</dbReference>
<dbReference type="InterPro" id="IPR042099">
    <property type="entry name" value="ANL_N_sf"/>
</dbReference>
<dbReference type="PROSITE" id="PS00455">
    <property type="entry name" value="AMP_BINDING"/>
    <property type="match status" value="1"/>
</dbReference>
<dbReference type="InterPro" id="IPR006162">
    <property type="entry name" value="Ppantetheine_attach_site"/>
</dbReference>
<feature type="region of interest" description="Disordered" evidence="3">
    <location>
        <begin position="954"/>
        <end position="976"/>
    </location>
</feature>
<evidence type="ECO:0000259" key="4">
    <source>
        <dbReference type="PROSITE" id="PS50075"/>
    </source>
</evidence>
<feature type="compositionally biased region" description="Low complexity" evidence="3">
    <location>
        <begin position="963"/>
        <end position="976"/>
    </location>
</feature>
<evidence type="ECO:0000256" key="3">
    <source>
        <dbReference type="SAM" id="MobiDB-lite"/>
    </source>
</evidence>
<dbReference type="PROSITE" id="PS50075">
    <property type="entry name" value="CARRIER"/>
    <property type="match status" value="1"/>
</dbReference>